<sequence>MESKALLALVDQLDGNLDGLEEALDPLLQDSLSATTKRLPILDRAKLNITVVYAVESLLFSYLRINGVNAVEHPVFKELQRVKQYFGKVKEAEEKVSGARPSTTLNKQAAARIIQHSLAGNGTSDMTQREKELKERLLAKRLQKNNANPAPVSIPVPVTAAVGASAAAADATEVLDSIAKEIEMLDGEGSEEGEIEEDPETQHPISNIPLDTKSDQPSGKKRKHNASQSGQQPTGTRADKKARKKAKKGKKAAAADAGTGG</sequence>
<evidence type="ECO:0000256" key="7">
    <source>
        <dbReference type="SAM" id="MobiDB-lite"/>
    </source>
</evidence>
<evidence type="ECO:0000256" key="1">
    <source>
        <dbReference type="ARBA" id="ARBA00004123"/>
    </source>
</evidence>
<evidence type="ECO:0000313" key="9">
    <source>
        <dbReference type="Proteomes" id="UP001345013"/>
    </source>
</evidence>
<evidence type="ECO:0000313" key="8">
    <source>
        <dbReference type="EMBL" id="KAK5096699.1"/>
    </source>
</evidence>
<dbReference type="InterPro" id="IPR011082">
    <property type="entry name" value="Exosome-assoc_fac/DNA_repair"/>
</dbReference>
<comment type="function">
    <text evidence="6">Required for exosome-dependent processing of pre-rRNA and small nucleolar RNA (snRNA) precursors. Involved in processing of 35S pre-rRNA at the A0, A1 and A2 sites.</text>
</comment>
<evidence type="ECO:0000256" key="5">
    <source>
        <dbReference type="ARBA" id="ARBA00023242"/>
    </source>
</evidence>
<dbReference type="Proteomes" id="UP001345013">
    <property type="component" value="Unassembled WGS sequence"/>
</dbReference>
<keyword evidence="5 6" id="KW-0539">Nucleus</keyword>
<keyword evidence="4 6" id="KW-0694">RNA-binding</keyword>
<gene>
    <name evidence="8" type="ORF">LTR24_002461</name>
</gene>
<evidence type="ECO:0000256" key="2">
    <source>
        <dbReference type="ARBA" id="ARBA00009154"/>
    </source>
</evidence>
<dbReference type="EMBL" id="JAVRRG010000021">
    <property type="protein sequence ID" value="KAK5096699.1"/>
    <property type="molecule type" value="Genomic_DNA"/>
</dbReference>
<evidence type="ECO:0000256" key="3">
    <source>
        <dbReference type="ARBA" id="ARBA00022552"/>
    </source>
</evidence>
<feature type="compositionally biased region" description="Acidic residues" evidence="7">
    <location>
        <begin position="186"/>
        <end position="199"/>
    </location>
</feature>
<feature type="compositionally biased region" description="Low complexity" evidence="7">
    <location>
        <begin position="252"/>
        <end position="261"/>
    </location>
</feature>
<feature type="compositionally biased region" description="Basic residues" evidence="7">
    <location>
        <begin position="240"/>
        <end position="251"/>
    </location>
</feature>
<dbReference type="InterPro" id="IPR007146">
    <property type="entry name" value="Sas10/Utp3/C1D"/>
</dbReference>
<proteinExistence type="inferred from homology"/>
<comment type="similarity">
    <text evidence="2 6">Belongs to the C1D family.</text>
</comment>
<reference evidence="8 9" key="1">
    <citation type="submission" date="2023-08" db="EMBL/GenBank/DDBJ databases">
        <title>Black Yeasts Isolated from many extreme environments.</title>
        <authorList>
            <person name="Coleine C."/>
            <person name="Stajich J.E."/>
            <person name="Selbmann L."/>
        </authorList>
    </citation>
    <scope>NUCLEOTIDE SEQUENCE [LARGE SCALE GENOMIC DNA]</scope>
    <source>
        <strain evidence="8 9">CCFEE 5885</strain>
    </source>
</reference>
<name>A0ABR0KHM0_9EURO</name>
<evidence type="ECO:0000256" key="6">
    <source>
        <dbReference type="RuleBase" id="RU368003"/>
    </source>
</evidence>
<protein>
    <recommendedName>
        <fullName evidence="6">Exosome complex protein</fullName>
    </recommendedName>
</protein>
<keyword evidence="9" id="KW-1185">Reference proteome</keyword>
<keyword evidence="3 6" id="KW-0698">rRNA processing</keyword>
<feature type="region of interest" description="Disordered" evidence="7">
    <location>
        <begin position="186"/>
        <end position="261"/>
    </location>
</feature>
<dbReference type="Pfam" id="PF04000">
    <property type="entry name" value="Sas10_Utp3"/>
    <property type="match status" value="1"/>
</dbReference>
<comment type="caution">
    <text evidence="8">The sequence shown here is derived from an EMBL/GenBank/DDBJ whole genome shotgun (WGS) entry which is preliminary data.</text>
</comment>
<evidence type="ECO:0000256" key="4">
    <source>
        <dbReference type="ARBA" id="ARBA00022884"/>
    </source>
</evidence>
<organism evidence="8 9">
    <name type="scientific">Lithohypha guttulata</name>
    <dbReference type="NCBI Taxonomy" id="1690604"/>
    <lineage>
        <taxon>Eukaryota</taxon>
        <taxon>Fungi</taxon>
        <taxon>Dikarya</taxon>
        <taxon>Ascomycota</taxon>
        <taxon>Pezizomycotina</taxon>
        <taxon>Eurotiomycetes</taxon>
        <taxon>Chaetothyriomycetidae</taxon>
        <taxon>Chaetothyriales</taxon>
        <taxon>Trichomeriaceae</taxon>
        <taxon>Lithohypha</taxon>
    </lineage>
</organism>
<dbReference type="PANTHER" id="PTHR15341:SF3">
    <property type="entry name" value="NUCLEAR NUCLEIC ACID-BINDING PROTEIN C1D"/>
    <property type="match status" value="1"/>
</dbReference>
<accession>A0ABR0KHM0</accession>
<comment type="subcellular location">
    <subcellularLocation>
        <location evidence="1 6">Nucleus</location>
    </subcellularLocation>
</comment>
<dbReference type="PANTHER" id="PTHR15341">
    <property type="entry name" value="SUN-COR STEROID HORMONE RECEPTOR CO-REPRESSOR"/>
    <property type="match status" value="1"/>
</dbReference>